<dbReference type="Pfam" id="PF00296">
    <property type="entry name" value="Bac_luciferase"/>
    <property type="match status" value="1"/>
</dbReference>
<dbReference type="InterPro" id="IPR050564">
    <property type="entry name" value="F420-G6PD/mer"/>
</dbReference>
<dbReference type="InterPro" id="IPR011251">
    <property type="entry name" value="Luciferase-like_dom"/>
</dbReference>
<evidence type="ECO:0000313" key="3">
    <source>
        <dbReference type="Proteomes" id="UP000712673"/>
    </source>
</evidence>
<comment type="caution">
    <text evidence="2">The sequence shown here is derived from an EMBL/GenBank/DDBJ whole genome shotgun (WGS) entry which is preliminary data.</text>
</comment>
<dbReference type="PANTHER" id="PTHR43244:SF2">
    <property type="entry name" value="CONSERVED HYPOTHETICAL ALANINE AND PROLINE-RICH PROTEIN"/>
    <property type="match status" value="1"/>
</dbReference>
<dbReference type="NCBIfam" id="TIGR03619">
    <property type="entry name" value="F420_Rv2161c"/>
    <property type="match status" value="1"/>
</dbReference>
<evidence type="ECO:0000313" key="2">
    <source>
        <dbReference type="EMBL" id="MBM3226818.1"/>
    </source>
</evidence>
<dbReference type="GO" id="GO:0016705">
    <property type="term" value="F:oxidoreductase activity, acting on paired donors, with incorporation or reduction of molecular oxygen"/>
    <property type="evidence" value="ECO:0007669"/>
    <property type="project" value="InterPro"/>
</dbReference>
<organism evidence="2 3">
    <name type="scientific">Tectimicrobiota bacterium</name>
    <dbReference type="NCBI Taxonomy" id="2528274"/>
    <lineage>
        <taxon>Bacteria</taxon>
        <taxon>Pseudomonadati</taxon>
        <taxon>Nitrospinota/Tectimicrobiota group</taxon>
        <taxon>Candidatus Tectimicrobiota</taxon>
    </lineage>
</organism>
<dbReference type="Gene3D" id="3.20.20.30">
    <property type="entry name" value="Luciferase-like domain"/>
    <property type="match status" value="1"/>
</dbReference>
<dbReference type="SUPFAM" id="SSF51679">
    <property type="entry name" value="Bacterial luciferase-like"/>
    <property type="match status" value="1"/>
</dbReference>
<dbReference type="InterPro" id="IPR036661">
    <property type="entry name" value="Luciferase-like_sf"/>
</dbReference>
<name>A0A937W4H4_UNCTE</name>
<dbReference type="Proteomes" id="UP000712673">
    <property type="component" value="Unassembled WGS sequence"/>
</dbReference>
<dbReference type="PANTHER" id="PTHR43244">
    <property type="match status" value="1"/>
</dbReference>
<protein>
    <submittedName>
        <fullName evidence="2">LLM class F420-dependent oxidoreductase</fullName>
    </submittedName>
</protein>
<feature type="domain" description="Luciferase-like" evidence="1">
    <location>
        <begin position="48"/>
        <end position="265"/>
    </location>
</feature>
<dbReference type="InterPro" id="IPR019921">
    <property type="entry name" value="Lucif-like_OxRdtase_Rv2161c"/>
</dbReference>
<sequence>MQWHGVPMCFMLPYHVLAFRDLTAEEHDLMNIGTSVPLPAYTIDPAFMAKKAEELGFESIWYAEHPAVPVHSTSPFPATGGEIPWTYSHFTDPYIALARASGVTTTIKLGTGITLVPERNPLLLAKEIASLDRFSGGRFVFGIGTGWLREETELMGGDFVHRWTQTREAIEVMKALWTNDEAEYHGKYFNFPLVRSYPKPAQKPHPPIILGGHAKNVLRRIVDHADGWLPNRITPAEVETSRGLLDAMAREAGRDPRSITISVYGQPPDRTIVHALLNAGADRVVVRPEHVETEREMGEQLERMAEAVLR</sequence>
<gene>
    <name evidence="2" type="ORF">FJZ47_23890</name>
</gene>
<proteinExistence type="predicted"/>
<evidence type="ECO:0000259" key="1">
    <source>
        <dbReference type="Pfam" id="PF00296"/>
    </source>
</evidence>
<dbReference type="AlphaFoldDB" id="A0A937W4H4"/>
<dbReference type="EMBL" id="VGLS01001062">
    <property type="protein sequence ID" value="MBM3226818.1"/>
    <property type="molecule type" value="Genomic_DNA"/>
</dbReference>
<accession>A0A937W4H4</accession>
<reference evidence="2" key="1">
    <citation type="submission" date="2019-03" db="EMBL/GenBank/DDBJ databases">
        <title>Lake Tanganyika Metagenome-Assembled Genomes (MAGs).</title>
        <authorList>
            <person name="Tran P."/>
        </authorList>
    </citation>
    <scope>NUCLEOTIDE SEQUENCE</scope>
    <source>
        <strain evidence="2">K_DeepCast_65m_m2_066</strain>
    </source>
</reference>